<keyword evidence="3" id="KW-1185">Reference proteome</keyword>
<dbReference type="RefSeq" id="WP_184640471.1">
    <property type="nucleotide sequence ID" value="NZ_BAABKT010000035.1"/>
</dbReference>
<protein>
    <submittedName>
        <fullName evidence="2">Putative membrane protein</fullName>
    </submittedName>
</protein>
<dbReference type="AlphaFoldDB" id="A0A841EPE1"/>
<feature type="transmembrane region" description="Helical" evidence="1">
    <location>
        <begin position="78"/>
        <end position="96"/>
    </location>
</feature>
<feature type="transmembrane region" description="Helical" evidence="1">
    <location>
        <begin position="116"/>
        <end position="136"/>
    </location>
</feature>
<evidence type="ECO:0000313" key="3">
    <source>
        <dbReference type="Proteomes" id="UP000578077"/>
    </source>
</evidence>
<reference evidence="2 3" key="1">
    <citation type="submission" date="2020-08" db="EMBL/GenBank/DDBJ databases">
        <title>Sequencing the genomes of 1000 actinobacteria strains.</title>
        <authorList>
            <person name="Klenk H.-P."/>
        </authorList>
    </citation>
    <scope>NUCLEOTIDE SEQUENCE [LARGE SCALE GENOMIC DNA]</scope>
    <source>
        <strain evidence="2 3">DSM 44593</strain>
    </source>
</reference>
<accession>A0A841EPE1</accession>
<feature type="transmembrane region" description="Helical" evidence="1">
    <location>
        <begin position="291"/>
        <end position="315"/>
    </location>
</feature>
<keyword evidence="1" id="KW-1133">Transmembrane helix</keyword>
<evidence type="ECO:0000256" key="1">
    <source>
        <dbReference type="SAM" id="Phobius"/>
    </source>
</evidence>
<keyword evidence="1" id="KW-0812">Transmembrane</keyword>
<gene>
    <name evidence="2" type="ORF">HNR25_005130</name>
</gene>
<name>A0A841EPE1_9ACTN</name>
<dbReference type="Proteomes" id="UP000578077">
    <property type="component" value="Unassembled WGS sequence"/>
</dbReference>
<feature type="transmembrane region" description="Helical" evidence="1">
    <location>
        <begin position="267"/>
        <end position="285"/>
    </location>
</feature>
<feature type="transmembrane region" description="Helical" evidence="1">
    <location>
        <begin position="142"/>
        <end position="159"/>
    </location>
</feature>
<sequence length="333" mass="33164">MSESESARDAALRGLVERGVVSAGQAGEVRAALEAAGSGPGRVRWMEIAGYIGGGLVLSGAVALVVSSWEEIGVDARIGLLAVLAAVSAVGAVFMAGGPREMRGRGNRVPDVRRRIAGVLLALAAVLTAFAVGVALDGDPQYVPLLAGLAVAAAGYAALPSAVGQVAAWGMSVGLVIALAEDVLYGYGTVAVVIGIPLLVLGLLWWTLSALGVAAERRLGLGLGAALAVASGQILHSWGTHDLLGAGVSLAVAALCIAYYAFDRTAVVLVPGIVGFTVGLPELVWSVTGGAIGAALVLLIAGAVLLAASWTGLAVHRRAGADRTSASASGPRS</sequence>
<evidence type="ECO:0000313" key="2">
    <source>
        <dbReference type="EMBL" id="MBB6001301.1"/>
    </source>
</evidence>
<keyword evidence="1" id="KW-0472">Membrane</keyword>
<feature type="transmembrane region" description="Helical" evidence="1">
    <location>
        <begin position="48"/>
        <end position="66"/>
    </location>
</feature>
<feature type="transmembrane region" description="Helical" evidence="1">
    <location>
        <begin position="190"/>
        <end position="208"/>
    </location>
</feature>
<feature type="transmembrane region" description="Helical" evidence="1">
    <location>
        <begin position="220"/>
        <end position="238"/>
    </location>
</feature>
<comment type="caution">
    <text evidence="2">The sequence shown here is derived from an EMBL/GenBank/DDBJ whole genome shotgun (WGS) entry which is preliminary data.</text>
</comment>
<dbReference type="EMBL" id="JACHLY010000002">
    <property type="protein sequence ID" value="MBB6001301.1"/>
    <property type="molecule type" value="Genomic_DNA"/>
</dbReference>
<proteinExistence type="predicted"/>
<organism evidence="2 3">
    <name type="scientific">Streptomonospora salina</name>
    <dbReference type="NCBI Taxonomy" id="104205"/>
    <lineage>
        <taxon>Bacteria</taxon>
        <taxon>Bacillati</taxon>
        <taxon>Actinomycetota</taxon>
        <taxon>Actinomycetes</taxon>
        <taxon>Streptosporangiales</taxon>
        <taxon>Nocardiopsidaceae</taxon>
        <taxon>Streptomonospora</taxon>
    </lineage>
</organism>
<feature type="transmembrane region" description="Helical" evidence="1">
    <location>
        <begin position="244"/>
        <end position="262"/>
    </location>
</feature>